<dbReference type="GO" id="GO:0016592">
    <property type="term" value="C:mediator complex"/>
    <property type="evidence" value="ECO:0007669"/>
    <property type="project" value="InterPro"/>
</dbReference>
<evidence type="ECO:0000256" key="4">
    <source>
        <dbReference type="ARBA" id="ARBA00023015"/>
    </source>
</evidence>
<dbReference type="OrthoDB" id="344220at2759"/>
<dbReference type="GO" id="GO:0003712">
    <property type="term" value="F:transcription coregulator activity"/>
    <property type="evidence" value="ECO:0007669"/>
    <property type="project" value="InterPro"/>
</dbReference>
<evidence type="ECO:0000256" key="8">
    <source>
        <dbReference type="ARBA" id="ARBA00031259"/>
    </source>
</evidence>
<keyword evidence="11" id="KW-1185">Reference proteome</keyword>
<dbReference type="PANTHER" id="PTHR13104">
    <property type="entry name" value="MED-6-RELATED"/>
    <property type="match status" value="1"/>
</dbReference>
<feature type="compositionally biased region" description="Polar residues" evidence="9">
    <location>
        <begin position="202"/>
        <end position="211"/>
    </location>
</feature>
<dbReference type="GO" id="GO:0006357">
    <property type="term" value="P:regulation of transcription by RNA polymerase II"/>
    <property type="evidence" value="ECO:0007669"/>
    <property type="project" value="InterPro"/>
</dbReference>
<proteinExistence type="inferred from homology"/>
<evidence type="ECO:0000256" key="5">
    <source>
        <dbReference type="ARBA" id="ARBA00023159"/>
    </source>
</evidence>
<comment type="caution">
    <text evidence="10">The sequence shown here is derived from an EMBL/GenBank/DDBJ whole genome shotgun (WGS) entry which is preliminary data.</text>
</comment>
<evidence type="ECO:0000256" key="3">
    <source>
        <dbReference type="ARBA" id="ARBA00020634"/>
    </source>
</evidence>
<feature type="compositionally biased region" description="Basic and acidic residues" evidence="9">
    <location>
        <begin position="213"/>
        <end position="229"/>
    </location>
</feature>
<dbReference type="Proteomes" id="UP000275408">
    <property type="component" value="Unassembled WGS sequence"/>
</dbReference>
<name>A0A3M6UQW2_POCDA</name>
<keyword evidence="7" id="KW-0539">Nucleus</keyword>
<evidence type="ECO:0000313" key="10">
    <source>
        <dbReference type="EMBL" id="RMX55957.1"/>
    </source>
</evidence>
<feature type="region of interest" description="Disordered" evidence="9">
    <location>
        <begin position="155"/>
        <end position="182"/>
    </location>
</feature>
<reference evidence="10 11" key="1">
    <citation type="journal article" date="2018" name="Sci. Rep.">
        <title>Comparative analysis of the Pocillopora damicornis genome highlights role of immune system in coral evolution.</title>
        <authorList>
            <person name="Cunning R."/>
            <person name="Bay R.A."/>
            <person name="Gillette P."/>
            <person name="Baker A.C."/>
            <person name="Traylor-Knowles N."/>
        </authorList>
    </citation>
    <scope>NUCLEOTIDE SEQUENCE [LARGE SCALE GENOMIC DNA]</scope>
    <source>
        <strain evidence="10">RSMAS</strain>
        <tissue evidence="10">Whole animal</tissue>
    </source>
</reference>
<dbReference type="PIRSF" id="PIRSF023869">
    <property type="entry name" value="Mediator_MED6_meta/pln"/>
    <property type="match status" value="1"/>
</dbReference>
<evidence type="ECO:0000313" key="11">
    <source>
        <dbReference type="Proteomes" id="UP000275408"/>
    </source>
</evidence>
<keyword evidence="6" id="KW-0804">Transcription</keyword>
<dbReference type="AlphaFoldDB" id="A0A3M6UQW2"/>
<dbReference type="OMA" id="KKDMKPP"/>
<dbReference type="EMBL" id="RCHS01000977">
    <property type="protein sequence ID" value="RMX55957.1"/>
    <property type="molecule type" value="Genomic_DNA"/>
</dbReference>
<comment type="similarity">
    <text evidence="2">Belongs to the Mediator complex subunit 6 family.</text>
</comment>
<gene>
    <name evidence="10" type="ORF">pdam_00021024</name>
</gene>
<evidence type="ECO:0000256" key="7">
    <source>
        <dbReference type="ARBA" id="ARBA00023242"/>
    </source>
</evidence>
<protein>
    <recommendedName>
        <fullName evidence="3">Mediator of RNA polymerase II transcription subunit 6</fullName>
    </recommendedName>
    <alternativeName>
        <fullName evidence="8">Mediator complex subunit 6</fullName>
    </alternativeName>
</protein>
<evidence type="ECO:0000256" key="2">
    <source>
        <dbReference type="ARBA" id="ARBA00007526"/>
    </source>
</evidence>
<evidence type="ECO:0000256" key="6">
    <source>
        <dbReference type="ARBA" id="ARBA00023163"/>
    </source>
</evidence>
<sequence>MAAEPSESQLGLSWHDSAWIPVLNPDNVLEYFSQRTNPFYDRTCNNEVVKMQRLDPSTLSTMTGIEYVVLHVQDPILYVIRKQHRISPTQVTPLADYYMLAGVVYQAPDLCSVINSRLLSTLHHIQAAFDEASSYSRYHPSKGYWWEFKDKQQKHLTASKRNQSNKDKRARDPDKEPSSQFQREGVHMLLGELSRKFPPQFLQGQTSTGQVKKNGDKNSNDDSESKEADSSASAEPLPNGATVTGGSGTNVSRGSLNSHQAIKRTASTDSSTKPPPGKKKKI</sequence>
<keyword evidence="4" id="KW-0805">Transcription regulation</keyword>
<feature type="region of interest" description="Disordered" evidence="9">
    <location>
        <begin position="199"/>
        <end position="282"/>
    </location>
</feature>
<comment type="subcellular location">
    <subcellularLocation>
        <location evidence="1">Nucleus</location>
    </subcellularLocation>
</comment>
<accession>A0A3M6UQW2</accession>
<dbReference type="STRING" id="46731.A0A3M6UQW2"/>
<dbReference type="InterPro" id="IPR007018">
    <property type="entry name" value="Mediator_Med6"/>
</dbReference>
<dbReference type="Gene3D" id="3.10.450.580">
    <property type="entry name" value="Mediator complex, subunit Med6"/>
    <property type="match status" value="1"/>
</dbReference>
<dbReference type="Pfam" id="PF04934">
    <property type="entry name" value="Med6"/>
    <property type="match status" value="1"/>
</dbReference>
<organism evidence="10 11">
    <name type="scientific">Pocillopora damicornis</name>
    <name type="common">Cauliflower coral</name>
    <name type="synonym">Millepora damicornis</name>
    <dbReference type="NCBI Taxonomy" id="46731"/>
    <lineage>
        <taxon>Eukaryota</taxon>
        <taxon>Metazoa</taxon>
        <taxon>Cnidaria</taxon>
        <taxon>Anthozoa</taxon>
        <taxon>Hexacorallia</taxon>
        <taxon>Scleractinia</taxon>
        <taxon>Astrocoeniina</taxon>
        <taxon>Pocilloporidae</taxon>
        <taxon>Pocillopora</taxon>
    </lineage>
</organism>
<evidence type="ECO:0000256" key="9">
    <source>
        <dbReference type="SAM" id="MobiDB-lite"/>
    </source>
</evidence>
<dbReference type="InterPro" id="IPR038566">
    <property type="entry name" value="Mediator_Med6_sf"/>
</dbReference>
<feature type="compositionally biased region" description="Polar residues" evidence="9">
    <location>
        <begin position="249"/>
        <end position="272"/>
    </location>
</feature>
<evidence type="ECO:0000256" key="1">
    <source>
        <dbReference type="ARBA" id="ARBA00004123"/>
    </source>
</evidence>
<dbReference type="InterPro" id="IPR016820">
    <property type="entry name" value="Mediator_Med6_met/pln"/>
</dbReference>
<feature type="compositionally biased region" description="Basic and acidic residues" evidence="9">
    <location>
        <begin position="164"/>
        <end position="177"/>
    </location>
</feature>
<keyword evidence="5" id="KW-0010">Activator</keyword>